<proteinExistence type="predicted"/>
<accession>A0A7G5FEN4</accession>
<organism evidence="1 2">
    <name type="scientific">Corynebacterium hindlerae</name>
    <dbReference type="NCBI Taxonomy" id="699041"/>
    <lineage>
        <taxon>Bacteria</taxon>
        <taxon>Bacillati</taxon>
        <taxon>Actinomycetota</taxon>
        <taxon>Actinomycetes</taxon>
        <taxon>Mycobacteriales</taxon>
        <taxon>Corynebacteriaceae</taxon>
        <taxon>Corynebacterium</taxon>
    </lineage>
</organism>
<dbReference type="Proteomes" id="UP000515570">
    <property type="component" value="Chromosome"/>
</dbReference>
<keyword evidence="2" id="KW-1185">Reference proteome</keyword>
<evidence type="ECO:0000313" key="2">
    <source>
        <dbReference type="Proteomes" id="UP000515570"/>
    </source>
</evidence>
<gene>
    <name evidence="1" type="ORF">HW450_12220</name>
</gene>
<evidence type="ECO:0000313" key="1">
    <source>
        <dbReference type="EMBL" id="QMV85075.1"/>
    </source>
</evidence>
<sequence length="158" mass="16999">MKQKAGLAVMILLAVIMSTTIRERMPNPQDTFARPFEYSGNTAPGFGELGDVKAKLTDSVDGNRTTETFIEIQFGFTTSKYQRPPYATLVDGKNRDINPLRPPKCGSVQTGVPVTCTVGFEVARDATDNAVLRVHPGYSDSAAPVIVHPLTLEGGTNG</sequence>
<dbReference type="RefSeq" id="WP_182385881.1">
    <property type="nucleotide sequence ID" value="NZ_CP059833.1"/>
</dbReference>
<protein>
    <submittedName>
        <fullName evidence="1">Uncharacterized protein</fullName>
    </submittedName>
</protein>
<dbReference type="EMBL" id="CP059833">
    <property type="protein sequence ID" value="QMV85075.1"/>
    <property type="molecule type" value="Genomic_DNA"/>
</dbReference>
<name>A0A7G5FEN4_9CORY</name>
<reference evidence="1 2" key="1">
    <citation type="submission" date="2020-07" db="EMBL/GenBank/DDBJ databases">
        <title>non toxigenic Corynebacterium sp. nov from a clinical source.</title>
        <authorList>
            <person name="Bernier A.-M."/>
            <person name="Bernard K."/>
        </authorList>
    </citation>
    <scope>NUCLEOTIDE SEQUENCE [LARGE SCALE GENOMIC DNA]</scope>
    <source>
        <strain evidence="2">NML 93-0612</strain>
    </source>
</reference>
<dbReference type="AlphaFoldDB" id="A0A7G5FEN4"/>